<comment type="caution">
    <text evidence="2">The sequence shown here is derived from an EMBL/GenBank/DDBJ whole genome shotgun (WGS) entry which is preliminary data.</text>
</comment>
<proteinExistence type="predicted"/>
<organism evidence="2 3">
    <name type="scientific">Pipistrellus kuhlii</name>
    <name type="common">Kuhl's pipistrelle</name>
    <dbReference type="NCBI Taxonomy" id="59472"/>
    <lineage>
        <taxon>Eukaryota</taxon>
        <taxon>Metazoa</taxon>
        <taxon>Chordata</taxon>
        <taxon>Craniata</taxon>
        <taxon>Vertebrata</taxon>
        <taxon>Euteleostomi</taxon>
        <taxon>Mammalia</taxon>
        <taxon>Eutheria</taxon>
        <taxon>Laurasiatheria</taxon>
        <taxon>Chiroptera</taxon>
        <taxon>Yangochiroptera</taxon>
        <taxon>Vespertilionidae</taxon>
        <taxon>Pipistrellus</taxon>
    </lineage>
</organism>
<gene>
    <name evidence="2" type="ORF">mPipKuh1_010513</name>
</gene>
<sequence>MYKYKYNPPFSGTLFQFIEVLLHSLYRQFGSNKHTKILHRFQCFFCLFVCLFVLCVFKIYFIDFVQRGRERDRELETSMRESHRLAASCTPPTGDMPATKVHALDRNRTRDSPVPKPTLYPLSQTGLGSMFFLC</sequence>
<dbReference type="Proteomes" id="UP000558488">
    <property type="component" value="Unassembled WGS sequence"/>
</dbReference>
<reference evidence="2 3" key="1">
    <citation type="journal article" date="2020" name="Nature">
        <title>Six reference-quality genomes reveal evolution of bat adaptations.</title>
        <authorList>
            <person name="Jebb D."/>
            <person name="Huang Z."/>
            <person name="Pippel M."/>
            <person name="Hughes G.M."/>
            <person name="Lavrichenko K."/>
            <person name="Devanna P."/>
            <person name="Winkler S."/>
            <person name="Jermiin L.S."/>
            <person name="Skirmuntt E.C."/>
            <person name="Katzourakis A."/>
            <person name="Burkitt-Gray L."/>
            <person name="Ray D.A."/>
            <person name="Sullivan K.A.M."/>
            <person name="Roscito J.G."/>
            <person name="Kirilenko B.M."/>
            <person name="Davalos L.M."/>
            <person name="Corthals A.P."/>
            <person name="Power M.L."/>
            <person name="Jones G."/>
            <person name="Ransome R.D."/>
            <person name="Dechmann D.K.N."/>
            <person name="Locatelli A.G."/>
            <person name="Puechmaille S.J."/>
            <person name="Fedrigo O."/>
            <person name="Jarvis E.D."/>
            <person name="Hiller M."/>
            <person name="Vernes S.C."/>
            <person name="Myers E.W."/>
            <person name="Teeling E.C."/>
        </authorList>
    </citation>
    <scope>NUCLEOTIDE SEQUENCE [LARGE SCALE GENOMIC DNA]</scope>
    <source>
        <strain evidence="2">MPipKuh1</strain>
        <tissue evidence="2">Flight muscle</tissue>
    </source>
</reference>
<keyword evidence="3" id="KW-1185">Reference proteome</keyword>
<evidence type="ECO:0000313" key="2">
    <source>
        <dbReference type="EMBL" id="KAF6353600.1"/>
    </source>
</evidence>
<feature type="transmembrane region" description="Helical" evidence="1">
    <location>
        <begin position="37"/>
        <end position="61"/>
    </location>
</feature>
<keyword evidence="1" id="KW-0812">Transmembrane</keyword>
<protein>
    <submittedName>
        <fullName evidence="2">Uncharacterized protein</fullName>
    </submittedName>
</protein>
<evidence type="ECO:0000313" key="3">
    <source>
        <dbReference type="Proteomes" id="UP000558488"/>
    </source>
</evidence>
<keyword evidence="1" id="KW-0472">Membrane</keyword>
<evidence type="ECO:0000256" key="1">
    <source>
        <dbReference type="SAM" id="Phobius"/>
    </source>
</evidence>
<keyword evidence="1" id="KW-1133">Transmembrane helix</keyword>
<accession>A0A7J7XW87</accession>
<dbReference type="EMBL" id="JACAGB010000007">
    <property type="protein sequence ID" value="KAF6353600.1"/>
    <property type="molecule type" value="Genomic_DNA"/>
</dbReference>
<name>A0A7J7XW87_PIPKU</name>
<dbReference type="AlphaFoldDB" id="A0A7J7XW87"/>